<dbReference type="AlphaFoldDB" id="A0A1I2CFB0"/>
<dbReference type="RefSeq" id="WP_149757661.1">
    <property type="nucleotide sequence ID" value="NZ_FOMS01000013.1"/>
</dbReference>
<name>A0A1I2CFB0_9RHOB</name>
<dbReference type="Pfam" id="PF02515">
    <property type="entry name" value="CoA_transf_3"/>
    <property type="match status" value="1"/>
</dbReference>
<dbReference type="PANTHER" id="PTHR48207:SF3">
    <property type="entry name" value="SUCCINATE--HYDROXYMETHYLGLUTARATE COA-TRANSFERASE"/>
    <property type="match status" value="1"/>
</dbReference>
<proteinExistence type="predicted"/>
<dbReference type="GO" id="GO:0008410">
    <property type="term" value="F:CoA-transferase activity"/>
    <property type="evidence" value="ECO:0007669"/>
    <property type="project" value="TreeGrafter"/>
</dbReference>
<evidence type="ECO:0000256" key="1">
    <source>
        <dbReference type="ARBA" id="ARBA00022679"/>
    </source>
</evidence>
<dbReference type="PANTHER" id="PTHR48207">
    <property type="entry name" value="SUCCINATE--HYDROXYMETHYLGLUTARATE COA-TRANSFERASE"/>
    <property type="match status" value="1"/>
</dbReference>
<dbReference type="OrthoDB" id="7208981at2"/>
<dbReference type="EMBL" id="FOMS01000013">
    <property type="protein sequence ID" value="SFE66370.1"/>
    <property type="molecule type" value="Genomic_DNA"/>
</dbReference>
<dbReference type="InterPro" id="IPR023606">
    <property type="entry name" value="CoA-Trfase_III_dom_1_sf"/>
</dbReference>
<dbReference type="Gene3D" id="3.40.50.10540">
    <property type="entry name" value="Crotonobetainyl-coa:carnitine coa-transferase, domain 1"/>
    <property type="match status" value="1"/>
</dbReference>
<keyword evidence="3" id="KW-1185">Reference proteome</keyword>
<dbReference type="Gene3D" id="3.30.1540.10">
    <property type="entry name" value="formyl-coa transferase, domain 3"/>
    <property type="match status" value="1"/>
</dbReference>
<reference evidence="2 3" key="1">
    <citation type="submission" date="2016-10" db="EMBL/GenBank/DDBJ databases">
        <authorList>
            <person name="Varghese N."/>
            <person name="Submissions S."/>
        </authorList>
    </citation>
    <scope>NUCLEOTIDE SEQUENCE [LARGE SCALE GENOMIC DNA]</scope>
    <source>
        <strain evidence="3">YIM D21,KCTC 23444,ACCC 10710</strain>
    </source>
</reference>
<accession>A0A1I2CFB0</accession>
<sequence>MTDASEPKGPLDGLIVCDLSRILAGPTATQLLGDMGALVLKIENPKTGGDDTRAWGPPYAETTDGVQDLSAYFMAANRSKLSVAADIATPEGQALVREIAMSADVVIENFKPGGLEKYGLDHGTLCAARPDLVYCSISGFGQTGPNRHLAGYDLMAQGYGGIMSLTGPADGAPHKVGVGIADVMCGMYACIGILAALRHRDATGEGQHIDLSLVDSQMAWLINEGTNYLSSGLPPARRGNAHPNICPYDVFPCADGYIILAVGNDGQFRRFAGAMGRPELADDPRFLTNPLRLENRAPLTEIVTDMLAAERQSSILERLGAVTVPAGPIHTVAQALTSDQARSREAVIAAPRPDVVGGSVQLLGNPLKFSRTPARATAPPPRVGEHTDIAMERLRAALARRKDG</sequence>
<evidence type="ECO:0000313" key="2">
    <source>
        <dbReference type="EMBL" id="SFE66370.1"/>
    </source>
</evidence>
<dbReference type="InterPro" id="IPR050483">
    <property type="entry name" value="CoA-transferase_III_domain"/>
</dbReference>
<organism evidence="2 3">
    <name type="scientific">Roseivivax sediminis</name>
    <dbReference type="NCBI Taxonomy" id="936889"/>
    <lineage>
        <taxon>Bacteria</taxon>
        <taxon>Pseudomonadati</taxon>
        <taxon>Pseudomonadota</taxon>
        <taxon>Alphaproteobacteria</taxon>
        <taxon>Rhodobacterales</taxon>
        <taxon>Roseobacteraceae</taxon>
        <taxon>Roseivivax</taxon>
    </lineage>
</organism>
<dbReference type="InterPro" id="IPR044855">
    <property type="entry name" value="CoA-Trfase_III_dom3_sf"/>
</dbReference>
<gene>
    <name evidence="2" type="ORF">SAMN04515678_11370</name>
</gene>
<dbReference type="Proteomes" id="UP000325289">
    <property type="component" value="Unassembled WGS sequence"/>
</dbReference>
<evidence type="ECO:0000313" key="3">
    <source>
        <dbReference type="Proteomes" id="UP000325289"/>
    </source>
</evidence>
<dbReference type="SUPFAM" id="SSF89796">
    <property type="entry name" value="CoA-transferase family III (CaiB/BaiF)"/>
    <property type="match status" value="1"/>
</dbReference>
<protein>
    <submittedName>
        <fullName evidence="2">Formyl-CoA transferase</fullName>
    </submittedName>
</protein>
<dbReference type="InterPro" id="IPR003673">
    <property type="entry name" value="CoA-Trfase_fam_III"/>
</dbReference>
<keyword evidence="1 2" id="KW-0808">Transferase</keyword>